<feature type="compositionally biased region" description="Basic and acidic residues" evidence="1">
    <location>
        <begin position="9"/>
        <end position="18"/>
    </location>
</feature>
<feature type="compositionally biased region" description="Acidic residues" evidence="1">
    <location>
        <begin position="156"/>
        <end position="171"/>
    </location>
</feature>
<feature type="compositionally biased region" description="Polar residues" evidence="1">
    <location>
        <begin position="81"/>
        <end position="94"/>
    </location>
</feature>
<sequence length="265" mass="29179">LNKPDNYTCEERERERERKRARATNVKPSQEEHSPQPSSATRRVANVLETRVSRDSAITISFAGTPEHSSNRPRTARRQAPSPQAFTANQSAAASPTLKGKLVIRPAHEVSTRAATTAHPRPTPILLLHHSNTLSALAPSGDPRFHLDPGASAVDSADEIQDDEVDDDVGDADGWIGRRRCRATRKFAPWTLASQDRQRKAASASQCTVAAAPQSSHASPTAAAVALFFIFLEARNPNPSERFPAVLRKNQRRFWERRELEGMVG</sequence>
<dbReference type="Proteomes" id="UP001515500">
    <property type="component" value="Chromosome 9"/>
</dbReference>
<feature type="non-terminal residue" evidence="3">
    <location>
        <position position="1"/>
    </location>
</feature>
<protein>
    <submittedName>
        <fullName evidence="3">Uncharacterized protein LOC120268687</fullName>
    </submittedName>
</protein>
<name>A0AB40BWV8_DIOCR</name>
<evidence type="ECO:0000313" key="2">
    <source>
        <dbReference type="Proteomes" id="UP001515500"/>
    </source>
</evidence>
<accession>A0AB40BWV8</accession>
<dbReference type="RefSeq" id="XP_039131912.1">
    <property type="nucleotide sequence ID" value="XM_039275978.1"/>
</dbReference>
<keyword evidence="2" id="KW-1185">Reference proteome</keyword>
<organism evidence="2 3">
    <name type="scientific">Dioscorea cayennensis subsp. rotundata</name>
    <name type="common">White Guinea yam</name>
    <name type="synonym">Dioscorea rotundata</name>
    <dbReference type="NCBI Taxonomy" id="55577"/>
    <lineage>
        <taxon>Eukaryota</taxon>
        <taxon>Viridiplantae</taxon>
        <taxon>Streptophyta</taxon>
        <taxon>Embryophyta</taxon>
        <taxon>Tracheophyta</taxon>
        <taxon>Spermatophyta</taxon>
        <taxon>Magnoliopsida</taxon>
        <taxon>Liliopsida</taxon>
        <taxon>Dioscoreales</taxon>
        <taxon>Dioscoreaceae</taxon>
        <taxon>Dioscorea</taxon>
    </lineage>
</organism>
<dbReference type="AlphaFoldDB" id="A0AB40BWV8"/>
<gene>
    <name evidence="3" type="primary">LOC120268687</name>
</gene>
<feature type="region of interest" description="Disordered" evidence="1">
    <location>
        <begin position="1"/>
        <end position="43"/>
    </location>
</feature>
<feature type="region of interest" description="Disordered" evidence="1">
    <location>
        <begin position="150"/>
        <end position="171"/>
    </location>
</feature>
<proteinExistence type="predicted"/>
<feature type="region of interest" description="Disordered" evidence="1">
    <location>
        <begin position="58"/>
        <end position="94"/>
    </location>
</feature>
<evidence type="ECO:0000256" key="1">
    <source>
        <dbReference type="SAM" id="MobiDB-lite"/>
    </source>
</evidence>
<reference evidence="3" key="1">
    <citation type="submission" date="2025-08" db="UniProtKB">
        <authorList>
            <consortium name="RefSeq"/>
        </authorList>
    </citation>
    <scope>IDENTIFICATION</scope>
</reference>
<dbReference type="GeneID" id="120268687"/>
<evidence type="ECO:0000313" key="3">
    <source>
        <dbReference type="RefSeq" id="XP_039131912.1"/>
    </source>
</evidence>